<dbReference type="EnsemblMetazoa" id="AMIN014257-RA">
    <property type="protein sequence ID" value="AMIN014257-PA"/>
    <property type="gene ID" value="AMIN014257"/>
</dbReference>
<evidence type="ECO:0000313" key="1">
    <source>
        <dbReference type="EnsemblMetazoa" id="AMIN014257-PA"/>
    </source>
</evidence>
<keyword evidence="2" id="KW-1185">Reference proteome</keyword>
<accession>A0A182WNG7</accession>
<evidence type="ECO:0000313" key="2">
    <source>
        <dbReference type="Proteomes" id="UP000075920"/>
    </source>
</evidence>
<reference evidence="2" key="1">
    <citation type="submission" date="2013-03" db="EMBL/GenBank/DDBJ databases">
        <title>The Genome Sequence of Anopheles minimus MINIMUS1.</title>
        <authorList>
            <consortium name="The Broad Institute Genomics Platform"/>
            <person name="Neafsey D.E."/>
            <person name="Walton C."/>
            <person name="Walker B."/>
            <person name="Young S.K."/>
            <person name="Zeng Q."/>
            <person name="Gargeya S."/>
            <person name="Fitzgerald M."/>
            <person name="Haas B."/>
            <person name="Abouelleil A."/>
            <person name="Allen A.W."/>
            <person name="Alvarado L."/>
            <person name="Arachchi H.M."/>
            <person name="Berlin A.M."/>
            <person name="Chapman S.B."/>
            <person name="Gainer-Dewar J."/>
            <person name="Goldberg J."/>
            <person name="Griggs A."/>
            <person name="Gujja S."/>
            <person name="Hansen M."/>
            <person name="Howarth C."/>
            <person name="Imamovic A."/>
            <person name="Ireland A."/>
            <person name="Larimer J."/>
            <person name="McCowan C."/>
            <person name="Murphy C."/>
            <person name="Pearson M."/>
            <person name="Poon T.W."/>
            <person name="Priest M."/>
            <person name="Roberts A."/>
            <person name="Saif S."/>
            <person name="Shea T."/>
            <person name="Sisk P."/>
            <person name="Sykes S."/>
            <person name="Wortman J."/>
            <person name="Nusbaum C."/>
            <person name="Birren B."/>
        </authorList>
    </citation>
    <scope>NUCLEOTIDE SEQUENCE [LARGE SCALE GENOMIC DNA]</scope>
    <source>
        <strain evidence="2">MINIMUS1</strain>
    </source>
</reference>
<dbReference type="VEuPathDB" id="VectorBase:AMIN014257"/>
<sequence>MVNIRVIVIPILLLHCPVFADGV</sequence>
<reference evidence="1" key="2">
    <citation type="submission" date="2020-05" db="UniProtKB">
        <authorList>
            <consortium name="EnsemblMetazoa"/>
        </authorList>
    </citation>
    <scope>IDENTIFICATION</scope>
    <source>
        <strain evidence="1">MINIMUS1</strain>
    </source>
</reference>
<organism evidence="1 2">
    <name type="scientific">Anopheles minimus</name>
    <dbReference type="NCBI Taxonomy" id="112268"/>
    <lineage>
        <taxon>Eukaryota</taxon>
        <taxon>Metazoa</taxon>
        <taxon>Ecdysozoa</taxon>
        <taxon>Arthropoda</taxon>
        <taxon>Hexapoda</taxon>
        <taxon>Insecta</taxon>
        <taxon>Pterygota</taxon>
        <taxon>Neoptera</taxon>
        <taxon>Endopterygota</taxon>
        <taxon>Diptera</taxon>
        <taxon>Nematocera</taxon>
        <taxon>Culicoidea</taxon>
        <taxon>Culicidae</taxon>
        <taxon>Anophelinae</taxon>
        <taxon>Anopheles</taxon>
    </lineage>
</organism>
<name>A0A182WNG7_9DIPT</name>
<proteinExistence type="predicted"/>
<dbReference type="Proteomes" id="UP000075920">
    <property type="component" value="Unassembled WGS sequence"/>
</dbReference>
<protein>
    <submittedName>
        <fullName evidence="1">Uncharacterized protein</fullName>
    </submittedName>
</protein>
<dbReference type="AlphaFoldDB" id="A0A182WNG7"/>